<feature type="domain" description="Peptidase A2" evidence="3">
    <location>
        <begin position="471"/>
        <end position="512"/>
    </location>
</feature>
<feature type="compositionally biased region" description="Polar residues" evidence="2">
    <location>
        <begin position="229"/>
        <end position="259"/>
    </location>
</feature>
<feature type="region of interest" description="Disordered" evidence="2">
    <location>
        <begin position="391"/>
        <end position="413"/>
    </location>
</feature>
<keyword evidence="1" id="KW-0378">Hydrolase</keyword>
<dbReference type="Gene3D" id="2.40.70.10">
    <property type="entry name" value="Acid Proteases"/>
    <property type="match status" value="1"/>
</dbReference>
<gene>
    <name evidence="4" type="ORF">CRE_19893</name>
</gene>
<dbReference type="SUPFAM" id="SSF50630">
    <property type="entry name" value="Acid proteases"/>
    <property type="match status" value="1"/>
</dbReference>
<evidence type="ECO:0000256" key="1">
    <source>
        <dbReference type="ARBA" id="ARBA00022801"/>
    </source>
</evidence>
<dbReference type="HOGENOM" id="CLU_335936_0_0_1"/>
<sequence length="849" mass="95745">MAPSRSAPPRSARQRIGTIQSYVTNFDKQLDKIINGARLWQRDQKVIRDQEASEGCQQHAVDRVHAPRIAESLQRMLQQVGELPVLLGNKVSDAKSKAFESGSDPEEVESLGLALVSSYAPILNEKKAIIADLLTILTAYTVSYELNVSVPVSPEEILEEMERSFEESSLQEEEKELSPPLSSVSPTPSTSPPTHPNHTPQPETNTNEEYNSAHPQPHQIPETPILMTTGGNFHNQENTRTSGKISDNYFNANFRNPNVQQLFDNTRNYSTHLPHHAQRQPNNTEYSKLPEHSAYRGNSQDARKTQNPDNNPTRSKIHNTEYYSNQQQFPHNYQRFSNESNQQLDSEVNKNIEAAISQQRPATCELCEGRHHLSTCTVDKDTLRRYCVNTETADESEKEENNTSTPEPKTQENFSLLSLYDNYEETDDTVAINHIVETIQNKTFNPTKLPSSSQDIRLPFTLLSTTKDEKILALVDTGAAISLISERSAKRLGLQTVQNIQLSLAGVTGSSNSPCNIYQITFVGDSIEFNTYVQGIPNLPSTKYRKPNFSTADKQTLRNMKINYKHVTPNEKYDNTRMDMILGNDILPHFIRGSQRICLPSGKYIELGPFAAMTFPNAKHCPVMDHNMIPTEVSTLEDSHPPSINVLMSQKYGTDSDDELTNLILQLWQTENCGIESATMLESEYLTQEYLLQLFEKEIVTGEDGLLYVALPWNGKQDRMGNNKSLAYRRLTCLIEKLRRNPELLKAYNLIIEEQLEAGIIEIVTPEMKNQGPEYFAPQNAVFKENSTNTKVRIVGDSSSKQRDTLSLNDCLYEGPNMLKTAPGILLRHREKKYPAVGDIARALYCSNG</sequence>
<organism evidence="5">
    <name type="scientific">Caenorhabditis remanei</name>
    <name type="common">Caenorhabditis vulgaris</name>
    <dbReference type="NCBI Taxonomy" id="31234"/>
    <lineage>
        <taxon>Eukaryota</taxon>
        <taxon>Metazoa</taxon>
        <taxon>Ecdysozoa</taxon>
        <taxon>Nematoda</taxon>
        <taxon>Chromadorea</taxon>
        <taxon>Rhabditida</taxon>
        <taxon>Rhabditina</taxon>
        <taxon>Rhabditomorpha</taxon>
        <taxon>Rhabditoidea</taxon>
        <taxon>Rhabditidae</taxon>
        <taxon>Peloderinae</taxon>
        <taxon>Caenorhabditis</taxon>
    </lineage>
</organism>
<dbReference type="EMBL" id="DS268516">
    <property type="protein sequence ID" value="EFO84373.1"/>
    <property type="molecule type" value="Genomic_DNA"/>
</dbReference>
<dbReference type="OrthoDB" id="5870662at2759"/>
<dbReference type="CDD" id="cd00303">
    <property type="entry name" value="retropepsin_like"/>
    <property type="match status" value="1"/>
</dbReference>
<dbReference type="SUPFAM" id="SSF56672">
    <property type="entry name" value="DNA/RNA polymerases"/>
    <property type="match status" value="1"/>
</dbReference>
<keyword evidence="5" id="KW-1185">Reference proteome</keyword>
<evidence type="ECO:0000256" key="2">
    <source>
        <dbReference type="SAM" id="MobiDB-lite"/>
    </source>
</evidence>
<feature type="region of interest" description="Disordered" evidence="2">
    <location>
        <begin position="161"/>
        <end position="259"/>
    </location>
</feature>
<name>E3N304_CAERE</name>
<dbReference type="InterPro" id="IPR001995">
    <property type="entry name" value="Peptidase_A2_cat"/>
</dbReference>
<protein>
    <recommendedName>
        <fullName evidence="3">Peptidase A2 domain-containing protein</fullName>
    </recommendedName>
</protein>
<dbReference type="Proteomes" id="UP000008281">
    <property type="component" value="Unassembled WGS sequence"/>
</dbReference>
<dbReference type="GO" id="GO:0004190">
    <property type="term" value="F:aspartic-type endopeptidase activity"/>
    <property type="evidence" value="ECO:0007669"/>
    <property type="project" value="InterPro"/>
</dbReference>
<feature type="compositionally biased region" description="Low complexity" evidence="2">
    <location>
        <begin position="178"/>
        <end position="188"/>
    </location>
</feature>
<dbReference type="InParanoid" id="E3N304"/>
<accession>E3N304</accession>
<evidence type="ECO:0000313" key="5">
    <source>
        <dbReference type="Proteomes" id="UP000008281"/>
    </source>
</evidence>
<dbReference type="InterPro" id="IPR043502">
    <property type="entry name" value="DNA/RNA_pol_sf"/>
</dbReference>
<dbReference type="GO" id="GO:0006508">
    <property type="term" value="P:proteolysis"/>
    <property type="evidence" value="ECO:0007669"/>
    <property type="project" value="InterPro"/>
</dbReference>
<feature type="region of interest" description="Disordered" evidence="2">
    <location>
        <begin position="272"/>
        <end position="317"/>
    </location>
</feature>
<feature type="compositionally biased region" description="Polar residues" evidence="2">
    <location>
        <begin position="402"/>
        <end position="413"/>
    </location>
</feature>
<dbReference type="PANTHER" id="PTHR47331">
    <property type="entry name" value="PHD-TYPE DOMAIN-CONTAINING PROTEIN"/>
    <property type="match status" value="1"/>
</dbReference>
<dbReference type="eggNOG" id="KOG0017">
    <property type="taxonomic scope" value="Eukaryota"/>
</dbReference>
<proteinExistence type="predicted"/>
<evidence type="ECO:0000259" key="3">
    <source>
        <dbReference type="PROSITE" id="PS50175"/>
    </source>
</evidence>
<dbReference type="PANTHER" id="PTHR47331:SF5">
    <property type="entry name" value="RIBONUCLEASE H"/>
    <property type="match status" value="1"/>
</dbReference>
<dbReference type="InterPro" id="IPR021109">
    <property type="entry name" value="Peptidase_aspartic_dom_sf"/>
</dbReference>
<dbReference type="PROSITE" id="PS50175">
    <property type="entry name" value="ASP_PROT_RETROV"/>
    <property type="match status" value="1"/>
</dbReference>
<dbReference type="AlphaFoldDB" id="E3N304"/>
<feature type="compositionally biased region" description="Low complexity" evidence="2">
    <location>
        <begin position="196"/>
        <end position="209"/>
    </location>
</feature>
<reference evidence="4" key="1">
    <citation type="submission" date="2007-07" db="EMBL/GenBank/DDBJ databases">
        <title>PCAP assembly of the Caenorhabditis remanei genome.</title>
        <authorList>
            <consortium name="The Caenorhabditis remanei Sequencing Consortium"/>
            <person name="Wilson R.K."/>
        </authorList>
    </citation>
    <scope>NUCLEOTIDE SEQUENCE [LARGE SCALE GENOMIC DNA]</scope>
    <source>
        <strain evidence="4">PB4641</strain>
    </source>
</reference>
<evidence type="ECO:0000313" key="4">
    <source>
        <dbReference type="EMBL" id="EFO84373.1"/>
    </source>
</evidence>